<proteinExistence type="inferred from homology"/>
<feature type="compositionally biased region" description="Basic and acidic residues" evidence="6">
    <location>
        <begin position="514"/>
        <end position="524"/>
    </location>
</feature>
<evidence type="ECO:0000313" key="10">
    <source>
        <dbReference type="Proteomes" id="UP000051952"/>
    </source>
</evidence>
<reference evidence="10" key="1">
    <citation type="submission" date="2015-09" db="EMBL/GenBank/DDBJ databases">
        <authorList>
            <consortium name="Pathogen Informatics"/>
        </authorList>
    </citation>
    <scope>NUCLEOTIDE SEQUENCE [LARGE SCALE GENOMIC DNA]</scope>
    <source>
        <strain evidence="10">Lake Konstanz</strain>
    </source>
</reference>
<dbReference type="InterPro" id="IPR036188">
    <property type="entry name" value="FAD/NAD-bd_sf"/>
</dbReference>
<dbReference type="PANTHER" id="PTHR11985">
    <property type="entry name" value="GLYCEROL-3-PHOSPHATE DEHYDROGENASE"/>
    <property type="match status" value="1"/>
</dbReference>
<dbReference type="Gene3D" id="3.50.50.60">
    <property type="entry name" value="FAD/NAD(P)-binding domain"/>
    <property type="match status" value="1"/>
</dbReference>
<evidence type="ECO:0000256" key="2">
    <source>
        <dbReference type="ARBA" id="ARBA00007330"/>
    </source>
</evidence>
<feature type="compositionally biased region" description="Low complexity" evidence="6">
    <location>
        <begin position="52"/>
        <end position="65"/>
    </location>
</feature>
<evidence type="ECO:0000259" key="7">
    <source>
        <dbReference type="Pfam" id="PF01266"/>
    </source>
</evidence>
<feature type="domain" description="Alpha-glycerophosphate oxidase C-terminal" evidence="8">
    <location>
        <begin position="678"/>
        <end position="729"/>
    </location>
</feature>
<dbReference type="VEuPathDB" id="TriTrypDB:BSAL_82660"/>
<feature type="region of interest" description="Disordered" evidence="6">
    <location>
        <begin position="424"/>
        <end position="460"/>
    </location>
</feature>
<evidence type="ECO:0000256" key="3">
    <source>
        <dbReference type="ARBA" id="ARBA00022630"/>
    </source>
</evidence>
<feature type="domain" description="FAD dependent oxidoreductase" evidence="7">
    <location>
        <begin position="95"/>
        <end position="355"/>
    </location>
</feature>
<feature type="compositionally biased region" description="Low complexity" evidence="6">
    <location>
        <begin position="424"/>
        <end position="439"/>
    </location>
</feature>
<dbReference type="AlphaFoldDB" id="A0A0S4J696"/>
<keyword evidence="3" id="KW-0285">Flavoprotein</keyword>
<protein>
    <submittedName>
        <fullName evidence="9">Glycerol-3-phosphate dehydrogenase, putative</fullName>
    </submittedName>
</protein>
<dbReference type="OMA" id="ETTWRNV"/>
<evidence type="ECO:0000313" key="9">
    <source>
        <dbReference type="EMBL" id="CUG65671.1"/>
    </source>
</evidence>
<keyword evidence="10" id="KW-1185">Reference proteome</keyword>
<evidence type="ECO:0000256" key="1">
    <source>
        <dbReference type="ARBA" id="ARBA00001974"/>
    </source>
</evidence>
<dbReference type="OrthoDB" id="264015at2759"/>
<accession>A0A0S4J696</accession>
<dbReference type="Proteomes" id="UP000051952">
    <property type="component" value="Unassembled WGS sequence"/>
</dbReference>
<dbReference type="GO" id="GO:0004368">
    <property type="term" value="F:glycerol-3-phosphate dehydrogenase (quinone) activity"/>
    <property type="evidence" value="ECO:0007669"/>
    <property type="project" value="InterPro"/>
</dbReference>
<dbReference type="PANTHER" id="PTHR11985:SF11">
    <property type="entry name" value="DEHYDROGENASE (FAD-DEPENDENT), PUTATIVE-RELATED"/>
    <property type="match status" value="1"/>
</dbReference>
<evidence type="ECO:0000256" key="4">
    <source>
        <dbReference type="ARBA" id="ARBA00022827"/>
    </source>
</evidence>
<dbReference type="Gene3D" id="1.10.8.870">
    <property type="entry name" value="Alpha-glycerophosphate oxidase, cap domain"/>
    <property type="match status" value="1"/>
</dbReference>
<dbReference type="InterPro" id="IPR006076">
    <property type="entry name" value="FAD-dep_OxRdtase"/>
</dbReference>
<dbReference type="InterPro" id="IPR000447">
    <property type="entry name" value="G3P_DH_FAD-dep"/>
</dbReference>
<feature type="region of interest" description="Disordered" evidence="6">
    <location>
        <begin position="40"/>
        <end position="65"/>
    </location>
</feature>
<dbReference type="Pfam" id="PF16901">
    <property type="entry name" value="DAO_C"/>
    <property type="match status" value="1"/>
</dbReference>
<sequence>MSRASRSFSRRLTKAACGCAALGLVYNHWIGLNWHTALPPPPPPMQGEDGATTGSSSSSRTHPSTWTRREMWDNVVALSSSSSSNNSTNQEQMYDVCVIGGGLTGLYTAVDAAQRGFKVIVVDANDFGSSNSSSLLGFLPGAFPACQRAWKQRDATFLGDAIDAIVDIRTWGNVAPGCIQRVKTLVPGSHTTESWELRIAAWSASLLSLLAGSWHFGHHVTQSELSSMGGVDDGTTHMRRSLSSGVMVEDAVLDVPRVVNGLSATARQLGAHTLNYVAAVDIAAEERLTIAEDSAVKGDEEHVAYRVTLENRAPPSSSSSSTTTTTSSTPPSNNVAIRARTIVNCSGSAIDTVRQYDTWLTSTLMSTAAAAAQGGTTKEGDTTTTTNVTAKTHLMQDAAPTQLIESSLTYEFFVVPRDGFVFTSGSGSGSDDSVTTTSTATKRPVFPSSPPSGEGGSSMSSAPLNAFISNSSLRNFSSVTVLPYGADGLLIGGAAPVRRTSPTLTHFRQHNHSKSLEQHDESEGHGALSLEQRRSIRRAVEKLAAPLGMAITDVASCRPVLYPLLAKPTTIGNELATQIEYRGFGALVGGAGGRGSMVHLLGGTAAGCRRAAKEATDVVAMFLEGSAVSQTAGGSLIAPPAGKKPGGQKQSKTEFLQIVKPNTDVDTAQLSSHPGDTIQRMVREGYAQTVEDVIARRTQAAWMDPARTRLATPMIASLMAKELGWSATTTQRMIKEANTFLDRIVV</sequence>
<keyword evidence="5" id="KW-0560">Oxidoreductase</keyword>
<comment type="similarity">
    <text evidence="2">Belongs to the FAD-dependent glycerol-3-phosphate dehydrogenase family.</text>
</comment>
<dbReference type="EMBL" id="CYKH01000921">
    <property type="protein sequence ID" value="CUG65671.1"/>
    <property type="molecule type" value="Genomic_DNA"/>
</dbReference>
<feature type="compositionally biased region" description="Low complexity" evidence="6">
    <location>
        <begin position="314"/>
        <end position="332"/>
    </location>
</feature>
<dbReference type="GO" id="GO:0006072">
    <property type="term" value="P:glycerol-3-phosphate metabolic process"/>
    <property type="evidence" value="ECO:0007669"/>
    <property type="project" value="InterPro"/>
</dbReference>
<dbReference type="SUPFAM" id="SSF51905">
    <property type="entry name" value="FAD/NAD(P)-binding domain"/>
    <property type="match status" value="1"/>
</dbReference>
<dbReference type="InterPro" id="IPR031656">
    <property type="entry name" value="DAO_C"/>
</dbReference>
<name>A0A0S4J696_BODSA</name>
<dbReference type="InterPro" id="IPR038299">
    <property type="entry name" value="DAO_C_sf"/>
</dbReference>
<comment type="cofactor">
    <cofactor evidence="1">
        <name>FAD</name>
        <dbReference type="ChEBI" id="CHEBI:57692"/>
    </cofactor>
</comment>
<dbReference type="GO" id="GO:0005739">
    <property type="term" value="C:mitochondrion"/>
    <property type="evidence" value="ECO:0007669"/>
    <property type="project" value="TreeGrafter"/>
</dbReference>
<evidence type="ECO:0000256" key="5">
    <source>
        <dbReference type="ARBA" id="ARBA00023002"/>
    </source>
</evidence>
<organism evidence="9 10">
    <name type="scientific">Bodo saltans</name>
    <name type="common">Flagellated protozoan</name>
    <dbReference type="NCBI Taxonomy" id="75058"/>
    <lineage>
        <taxon>Eukaryota</taxon>
        <taxon>Discoba</taxon>
        <taxon>Euglenozoa</taxon>
        <taxon>Kinetoplastea</taxon>
        <taxon>Metakinetoplastina</taxon>
        <taxon>Eubodonida</taxon>
        <taxon>Bodonidae</taxon>
        <taxon>Bodo</taxon>
    </lineage>
</organism>
<evidence type="ECO:0000259" key="8">
    <source>
        <dbReference type="Pfam" id="PF16901"/>
    </source>
</evidence>
<evidence type="ECO:0000256" key="6">
    <source>
        <dbReference type="SAM" id="MobiDB-lite"/>
    </source>
</evidence>
<dbReference type="Pfam" id="PF01266">
    <property type="entry name" value="DAO"/>
    <property type="match status" value="1"/>
</dbReference>
<feature type="region of interest" description="Disordered" evidence="6">
    <location>
        <begin position="306"/>
        <end position="333"/>
    </location>
</feature>
<gene>
    <name evidence="9" type="ORF">BSAL_82660</name>
</gene>
<keyword evidence="4" id="KW-0274">FAD</keyword>
<feature type="region of interest" description="Disordered" evidence="6">
    <location>
        <begin position="510"/>
        <end position="530"/>
    </location>
</feature>